<evidence type="ECO:0000313" key="2">
    <source>
        <dbReference type="EMBL" id="MBS7457468.1"/>
    </source>
</evidence>
<dbReference type="InterPro" id="IPR030966">
    <property type="entry name" value="Mod_pep_cyc"/>
</dbReference>
<dbReference type="Proteomes" id="UP000675747">
    <property type="component" value="Unassembled WGS sequence"/>
</dbReference>
<comment type="caution">
    <text evidence="1">The sequence shown here is derived from an EMBL/GenBank/DDBJ whole genome shotgun (WGS) entry which is preliminary data.</text>
</comment>
<protein>
    <submittedName>
        <fullName evidence="1 2">Peptide modification system cyclase</fullName>
    </submittedName>
</protein>
<dbReference type="SUPFAM" id="SSF55073">
    <property type="entry name" value="Nucleotide cyclase"/>
    <property type="match status" value="1"/>
</dbReference>
<accession>A0A8J8AWM4</accession>
<dbReference type="InterPro" id="IPR019734">
    <property type="entry name" value="TPR_rpt"/>
</dbReference>
<dbReference type="SMART" id="SM00028">
    <property type="entry name" value="TPR"/>
    <property type="match status" value="3"/>
</dbReference>
<dbReference type="EMBL" id="JAGQFT020000005">
    <property type="protein sequence ID" value="MBS7457468.1"/>
    <property type="molecule type" value="Genomic_DNA"/>
</dbReference>
<reference evidence="2 3" key="1">
    <citation type="journal article" date="2021" name="Microbiol. Resour. Announc.">
        <title>Draft Genome Sequence of Coralloluteibacterium stylophorae LMG 29479T.</title>
        <authorList>
            <person name="Karlyshev A.V."/>
            <person name="Kudryashova E.B."/>
            <person name="Ariskina E.V."/>
            <person name="Conroy A.P."/>
            <person name="Abidueva E.Y."/>
        </authorList>
    </citation>
    <scope>NUCLEOTIDE SEQUENCE [LARGE SCALE GENOMIC DNA]</scope>
    <source>
        <strain evidence="2 3">LMG 29479</strain>
    </source>
</reference>
<dbReference type="AlphaFoldDB" id="A0A8J8AWM4"/>
<proteinExistence type="predicted"/>
<keyword evidence="3" id="KW-1185">Reference proteome</keyword>
<dbReference type="InterPro" id="IPR029787">
    <property type="entry name" value="Nucleotide_cyclase"/>
</dbReference>
<dbReference type="InterPro" id="IPR050697">
    <property type="entry name" value="Adenylyl/Guanylyl_Cyclase_3/4"/>
</dbReference>
<evidence type="ECO:0000313" key="1">
    <source>
        <dbReference type="EMBL" id="MBR0561472.1"/>
    </source>
</evidence>
<dbReference type="Gene3D" id="1.25.40.10">
    <property type="entry name" value="Tetratricopeptide repeat domain"/>
    <property type="match status" value="1"/>
</dbReference>
<sequence>MEAVMGLDGQVRPASPGADAVAQLRTVLLCDLADSTALIERVGDRRAVELMRAHDRLLLGLLEAHAGRLIDKSDGCLALFDRPIRAVAFALAYQRGLRELSAEEGVELAARVGIHVGDVLVWDNAPEAVAVGAKPVEVEGLAKPVAARLMQLALPGQILLSGMAQNLAQRAAPELGADAEQVRWRTHGRYRFKGTTTPTLVHEVGAPGLSPLRAPPSQPKARREVPLWRRPQTMILEAIAASVLVGVMFFALRSTPAIAFQERDWIVLADLQNLTGDPRFDDSLETALRISLEQSNFVNVLPDLRVRDTLKRMQRDPGAPIDRSVAAEIAQREGAKAVVLPVVAEVGGRLQVGLQLLDPASQAVVHTELATASAPSTIVASLGGAVDRMREHLGDAPKTTPALATRLESATTDDIDALRAYTLGQRAFARGDLDRAEQHYLQATTLDDSFAMAWIGLGRIHQARHEVTAATALVRKALELEDRLTARERLYALAHLAVLEAQPDAVMRWKALADLYPDFAAASLNVALFADTENDYDLMREYAAAAAGANSPVVRVALYLRAAGEVLQGRPAQAEESYRRAHDLGMTGLNEYPAALAVLQGNSSAARRLLDPMSANGSDQSARYAMARTAVAIASHDEAGLAQEVLEGVAALNAPSGDAEPAAVHAAVLRVMTLAAAARMQPDGAPSLGVLAGRLADLAGQEKAPSDSVLYTLLAAYLYCDAGQGAKALQLADDVDGDQLRVSAFLANLDAIVRAKVALAERSPERALRLMEPYRDTRALVTGRLVVADALSAAGKPGEAAAELRLIATQPERAWYEWAGQGALRAENVVNWRIASQRIADEPVGMAAR</sequence>
<dbReference type="GO" id="GO:0035556">
    <property type="term" value="P:intracellular signal transduction"/>
    <property type="evidence" value="ECO:0007669"/>
    <property type="project" value="InterPro"/>
</dbReference>
<name>A0A8J8AWM4_9GAMM</name>
<dbReference type="InterPro" id="IPR001054">
    <property type="entry name" value="A/G_cyclase"/>
</dbReference>
<organism evidence="1">
    <name type="scientific">Coralloluteibacterium stylophorae</name>
    <dbReference type="NCBI Taxonomy" id="1776034"/>
    <lineage>
        <taxon>Bacteria</taxon>
        <taxon>Pseudomonadati</taxon>
        <taxon>Pseudomonadota</taxon>
        <taxon>Gammaproteobacteria</taxon>
        <taxon>Lysobacterales</taxon>
        <taxon>Lysobacteraceae</taxon>
        <taxon>Coralloluteibacterium</taxon>
    </lineage>
</organism>
<dbReference type="EMBL" id="JAGQFT010000011">
    <property type="protein sequence ID" value="MBR0561472.1"/>
    <property type="molecule type" value="Genomic_DNA"/>
</dbReference>
<dbReference type="PANTHER" id="PTHR43081:SF19">
    <property type="entry name" value="PH-SENSITIVE ADENYLATE CYCLASE RV1264"/>
    <property type="match status" value="1"/>
</dbReference>
<dbReference type="NCBIfam" id="TIGR04510">
    <property type="entry name" value="mod_pep_cyc"/>
    <property type="match status" value="1"/>
</dbReference>
<dbReference type="PANTHER" id="PTHR43081">
    <property type="entry name" value="ADENYLATE CYCLASE, TERMINAL-DIFFERENTIATION SPECIFIC-RELATED"/>
    <property type="match status" value="1"/>
</dbReference>
<evidence type="ECO:0000313" key="3">
    <source>
        <dbReference type="Proteomes" id="UP000675747"/>
    </source>
</evidence>
<gene>
    <name evidence="2" type="ORF">KB893_010010</name>
    <name evidence="1" type="ORF">KB893_02885</name>
</gene>
<dbReference type="InterPro" id="IPR011990">
    <property type="entry name" value="TPR-like_helical_dom_sf"/>
</dbReference>
<reference evidence="1" key="2">
    <citation type="submission" date="2021-04" db="EMBL/GenBank/DDBJ databases">
        <authorList>
            <person name="Karlyshev A.V."/>
        </authorList>
    </citation>
    <scope>NUCLEOTIDE SEQUENCE</scope>
    <source>
        <strain evidence="1">LMG 29479</strain>
    </source>
</reference>
<dbReference type="CDD" id="cd07302">
    <property type="entry name" value="CHD"/>
    <property type="match status" value="1"/>
</dbReference>
<dbReference type="SUPFAM" id="SSF81901">
    <property type="entry name" value="HCP-like"/>
    <property type="match status" value="1"/>
</dbReference>
<dbReference type="RefSeq" id="WP_211925439.1">
    <property type="nucleotide sequence ID" value="NZ_JAGQFT020000005.1"/>
</dbReference>
<dbReference type="GO" id="GO:0004016">
    <property type="term" value="F:adenylate cyclase activity"/>
    <property type="evidence" value="ECO:0007669"/>
    <property type="project" value="UniProtKB-ARBA"/>
</dbReference>
<dbReference type="GO" id="GO:0006171">
    <property type="term" value="P:cAMP biosynthetic process"/>
    <property type="evidence" value="ECO:0007669"/>
    <property type="project" value="TreeGrafter"/>
</dbReference>
<dbReference type="Gene3D" id="3.30.70.1230">
    <property type="entry name" value="Nucleotide cyclase"/>
    <property type="match status" value="1"/>
</dbReference>